<keyword evidence="1" id="KW-0812">Transmembrane</keyword>
<dbReference type="Gene3D" id="1.20.1260.10">
    <property type="match status" value="1"/>
</dbReference>
<dbReference type="InterPro" id="IPR012347">
    <property type="entry name" value="Ferritin-like"/>
</dbReference>
<feature type="transmembrane region" description="Helical" evidence="1">
    <location>
        <begin position="22"/>
        <end position="43"/>
    </location>
</feature>
<dbReference type="Pfam" id="PF03713">
    <property type="entry name" value="DUF305"/>
    <property type="match status" value="1"/>
</dbReference>
<protein>
    <recommendedName>
        <fullName evidence="2">DUF305 domain-containing protein</fullName>
    </recommendedName>
</protein>
<gene>
    <name evidence="3" type="ORF">AVDCRST_MAG26-4537</name>
</gene>
<organism evidence="3">
    <name type="scientific">uncultured Chloroflexia bacterium</name>
    <dbReference type="NCBI Taxonomy" id="1672391"/>
    <lineage>
        <taxon>Bacteria</taxon>
        <taxon>Bacillati</taxon>
        <taxon>Chloroflexota</taxon>
        <taxon>Chloroflexia</taxon>
        <taxon>environmental samples</taxon>
    </lineage>
</organism>
<dbReference type="PANTHER" id="PTHR36933:SF1">
    <property type="entry name" value="SLL0788 PROTEIN"/>
    <property type="match status" value="1"/>
</dbReference>
<accession>A0A6J4K636</accession>
<keyword evidence="1" id="KW-0472">Membrane</keyword>
<feature type="domain" description="DUF305" evidence="2">
    <location>
        <begin position="54"/>
        <end position="199"/>
    </location>
</feature>
<dbReference type="InterPro" id="IPR005183">
    <property type="entry name" value="DUF305_CopM-like"/>
</dbReference>
<name>A0A6J4K636_9CHLR</name>
<evidence type="ECO:0000259" key="2">
    <source>
        <dbReference type="Pfam" id="PF03713"/>
    </source>
</evidence>
<dbReference type="PANTHER" id="PTHR36933">
    <property type="entry name" value="SLL0788 PROTEIN"/>
    <property type="match status" value="1"/>
</dbReference>
<dbReference type="EMBL" id="CADCTK010001085">
    <property type="protein sequence ID" value="CAA9297345.1"/>
    <property type="molecule type" value="Genomic_DNA"/>
</dbReference>
<evidence type="ECO:0000313" key="3">
    <source>
        <dbReference type="EMBL" id="CAA9297345.1"/>
    </source>
</evidence>
<proteinExistence type="predicted"/>
<evidence type="ECO:0000256" key="1">
    <source>
        <dbReference type="SAM" id="Phobius"/>
    </source>
</evidence>
<sequence>MTQQQAVGAPERVSGAPDWQQYARWVPALLAVVLAAAALALLVSNRAPAEGSPEVRFARDMAAHHDQAVEMAIFMRDRTADPDLRIFALDIMLTQQGQIGQMQGWLAAWGRSQAGRESPMAGHGEHMGMATAAQVADLGRLPVAEAEVAFLRLMIRHHEGGIAMARDALEETRRPEVVRLASSIVSGQESEIAFMRELLGRRGVQ</sequence>
<keyword evidence="1" id="KW-1133">Transmembrane helix</keyword>
<reference evidence="3" key="1">
    <citation type="submission" date="2020-02" db="EMBL/GenBank/DDBJ databases">
        <authorList>
            <person name="Meier V. D."/>
        </authorList>
    </citation>
    <scope>NUCLEOTIDE SEQUENCE</scope>
    <source>
        <strain evidence="3">AVDCRST_MAG26</strain>
    </source>
</reference>
<dbReference type="AlphaFoldDB" id="A0A6J4K636"/>